<dbReference type="PANTHER" id="PTHR43065">
    <property type="entry name" value="SENSOR HISTIDINE KINASE"/>
    <property type="match status" value="1"/>
</dbReference>
<dbReference type="Gene3D" id="1.10.287.130">
    <property type="match status" value="1"/>
</dbReference>
<evidence type="ECO:0000313" key="11">
    <source>
        <dbReference type="EMBL" id="PSJ41820.1"/>
    </source>
</evidence>
<evidence type="ECO:0000259" key="9">
    <source>
        <dbReference type="PROSITE" id="PS50109"/>
    </source>
</evidence>
<dbReference type="Gene3D" id="6.10.250.2580">
    <property type="match status" value="1"/>
</dbReference>
<dbReference type="Pfam" id="PF08448">
    <property type="entry name" value="PAS_4"/>
    <property type="match status" value="2"/>
</dbReference>
<feature type="domain" description="PAC" evidence="10">
    <location>
        <begin position="238"/>
        <end position="293"/>
    </location>
</feature>
<reference evidence="11 12" key="1">
    <citation type="submission" date="2018-03" db="EMBL/GenBank/DDBJ databases">
        <title>The draft genome of Sphingosinicella sp. GL-C-18.</title>
        <authorList>
            <person name="Liu L."/>
            <person name="Li L."/>
            <person name="Liang L."/>
            <person name="Zhang X."/>
            <person name="Wang T."/>
        </authorList>
    </citation>
    <scope>NUCLEOTIDE SEQUENCE [LARGE SCALE GENOMIC DNA]</scope>
    <source>
        <strain evidence="11 12">GL-C-18</strain>
    </source>
</reference>
<gene>
    <name evidence="11" type="ORF">C7I55_05980</name>
</gene>
<dbReference type="InterPro" id="IPR000700">
    <property type="entry name" value="PAS-assoc_C"/>
</dbReference>
<accession>A0A2P7QV49</accession>
<dbReference type="SUPFAM" id="SSF47384">
    <property type="entry name" value="Homodimeric domain of signal transducing histidine kinase"/>
    <property type="match status" value="1"/>
</dbReference>
<name>A0A2P7QV49_9SPHN</name>
<keyword evidence="6" id="KW-0418">Kinase</keyword>
<dbReference type="Gene3D" id="3.30.565.10">
    <property type="entry name" value="Histidine kinase-like ATPase, C-terminal domain"/>
    <property type="match status" value="1"/>
</dbReference>
<dbReference type="PROSITE" id="PS50109">
    <property type="entry name" value="HIS_KIN"/>
    <property type="match status" value="1"/>
</dbReference>
<sequence>MTAHDVLDTAFIEAVHNHDWRSTSLGPRADWPAPFAGAVEIVLRTHHPMFVCWGPDLPILFNEAFAEILGPQHRSALGVPLRALWANEWHRFGSFVEAAMAGRSSHAEDVPFLTWRSDYTQFGYFSFSYTPLLHEGRVGGVLCVCTETTERVLDRQRVLQERDRLHAFFEQSPSLVAISLGPDHVYEFVNSAYEAFVGRPREQLLGRALAQIFPEVVGTPPLARMDEVFRTGRPVTVPEVHVQVPERPGQRGLERIVNWVAHPYRAVDGSVAGVFRQGHDVTEQRTAEQNVQQLTAELIHVSRLSAMGTMASTLAHELNQPLTAIANYASVGTRLLGRRGATPDDPLAEALAAIRSESLRAGDLIRRLRQMCMRGPSATERVDVERLVADALRLALLSFGEPPELNIDIAPGLAVLGDPIQLQQVLINLVRNAAEAMEGRSERRLGIRASEHEGSAELCVTDTGPGLSNEIAARLFEPFSSTKSNGMGVGLSITRTIVEAHGGRIDAVEVPGGGCAFCFTLPIAHRPDRAA</sequence>
<dbReference type="InterPro" id="IPR035965">
    <property type="entry name" value="PAS-like_dom_sf"/>
</dbReference>
<dbReference type="GO" id="GO:0000155">
    <property type="term" value="F:phosphorelay sensor kinase activity"/>
    <property type="evidence" value="ECO:0007669"/>
    <property type="project" value="InterPro"/>
</dbReference>
<dbReference type="NCBIfam" id="TIGR00229">
    <property type="entry name" value="sensory_box"/>
    <property type="match status" value="1"/>
</dbReference>
<dbReference type="SMART" id="SM00388">
    <property type="entry name" value="HisKA"/>
    <property type="match status" value="1"/>
</dbReference>
<evidence type="ECO:0000259" key="10">
    <source>
        <dbReference type="PROSITE" id="PS50113"/>
    </source>
</evidence>
<dbReference type="InterPro" id="IPR013656">
    <property type="entry name" value="PAS_4"/>
</dbReference>
<keyword evidence="12" id="KW-1185">Reference proteome</keyword>
<dbReference type="InterPro" id="IPR003594">
    <property type="entry name" value="HATPase_dom"/>
</dbReference>
<dbReference type="InterPro" id="IPR036890">
    <property type="entry name" value="HATPase_C_sf"/>
</dbReference>
<evidence type="ECO:0000256" key="7">
    <source>
        <dbReference type="ARBA" id="ARBA00022840"/>
    </source>
</evidence>
<evidence type="ECO:0000256" key="5">
    <source>
        <dbReference type="ARBA" id="ARBA00022741"/>
    </source>
</evidence>
<dbReference type="PRINTS" id="PR00344">
    <property type="entry name" value="BCTRLSENSOR"/>
</dbReference>
<dbReference type="SMART" id="SM00387">
    <property type="entry name" value="HATPase_c"/>
    <property type="match status" value="1"/>
</dbReference>
<dbReference type="RefSeq" id="WP_106511987.1">
    <property type="nucleotide sequence ID" value="NZ_PXYI01000002.1"/>
</dbReference>
<keyword evidence="7" id="KW-0067">ATP-binding</keyword>
<dbReference type="EMBL" id="PXYI01000002">
    <property type="protein sequence ID" value="PSJ41820.1"/>
    <property type="molecule type" value="Genomic_DNA"/>
</dbReference>
<keyword evidence="8" id="KW-0902">Two-component regulatory system</keyword>
<organism evidence="11 12">
    <name type="scientific">Allosphingosinicella deserti</name>
    <dbReference type="NCBI Taxonomy" id="2116704"/>
    <lineage>
        <taxon>Bacteria</taxon>
        <taxon>Pseudomonadati</taxon>
        <taxon>Pseudomonadota</taxon>
        <taxon>Alphaproteobacteria</taxon>
        <taxon>Sphingomonadales</taxon>
        <taxon>Sphingomonadaceae</taxon>
        <taxon>Allosphingosinicella</taxon>
    </lineage>
</organism>
<keyword evidence="5" id="KW-0547">Nucleotide-binding</keyword>
<protein>
    <recommendedName>
        <fullName evidence="2">histidine kinase</fullName>
        <ecNumber evidence="2">2.7.13.3</ecNumber>
    </recommendedName>
</protein>
<dbReference type="Pfam" id="PF00512">
    <property type="entry name" value="HisKA"/>
    <property type="match status" value="1"/>
</dbReference>
<evidence type="ECO:0000256" key="3">
    <source>
        <dbReference type="ARBA" id="ARBA00022553"/>
    </source>
</evidence>
<dbReference type="Gene3D" id="3.30.450.20">
    <property type="entry name" value="PAS domain"/>
    <property type="match status" value="2"/>
</dbReference>
<evidence type="ECO:0000256" key="6">
    <source>
        <dbReference type="ARBA" id="ARBA00022777"/>
    </source>
</evidence>
<keyword evidence="3" id="KW-0597">Phosphoprotein</keyword>
<comment type="catalytic activity">
    <reaction evidence="1">
        <text>ATP + protein L-histidine = ADP + protein N-phospho-L-histidine.</text>
        <dbReference type="EC" id="2.7.13.3"/>
    </reaction>
</comment>
<dbReference type="PROSITE" id="PS50113">
    <property type="entry name" value="PAC"/>
    <property type="match status" value="1"/>
</dbReference>
<dbReference type="Pfam" id="PF02518">
    <property type="entry name" value="HATPase_c"/>
    <property type="match status" value="1"/>
</dbReference>
<dbReference type="InterPro" id="IPR004358">
    <property type="entry name" value="Sig_transdc_His_kin-like_C"/>
</dbReference>
<dbReference type="SUPFAM" id="SSF55874">
    <property type="entry name" value="ATPase domain of HSP90 chaperone/DNA topoisomerase II/histidine kinase"/>
    <property type="match status" value="1"/>
</dbReference>
<dbReference type="OrthoDB" id="9796100at2"/>
<proteinExistence type="predicted"/>
<dbReference type="PANTHER" id="PTHR43065:SF10">
    <property type="entry name" value="PEROXIDE STRESS-ACTIVATED HISTIDINE KINASE MAK3"/>
    <property type="match status" value="1"/>
</dbReference>
<dbReference type="InterPro" id="IPR003661">
    <property type="entry name" value="HisK_dim/P_dom"/>
</dbReference>
<dbReference type="GO" id="GO:0005524">
    <property type="term" value="F:ATP binding"/>
    <property type="evidence" value="ECO:0007669"/>
    <property type="project" value="UniProtKB-KW"/>
</dbReference>
<keyword evidence="4" id="KW-0808">Transferase</keyword>
<dbReference type="Proteomes" id="UP000241167">
    <property type="component" value="Unassembled WGS sequence"/>
</dbReference>
<dbReference type="CDD" id="cd00082">
    <property type="entry name" value="HisKA"/>
    <property type="match status" value="1"/>
</dbReference>
<dbReference type="EC" id="2.7.13.3" evidence="2"/>
<evidence type="ECO:0000313" key="12">
    <source>
        <dbReference type="Proteomes" id="UP000241167"/>
    </source>
</evidence>
<evidence type="ECO:0000256" key="1">
    <source>
        <dbReference type="ARBA" id="ARBA00000085"/>
    </source>
</evidence>
<feature type="domain" description="Histidine kinase" evidence="9">
    <location>
        <begin position="313"/>
        <end position="525"/>
    </location>
</feature>
<evidence type="ECO:0000256" key="2">
    <source>
        <dbReference type="ARBA" id="ARBA00012438"/>
    </source>
</evidence>
<evidence type="ECO:0000256" key="4">
    <source>
        <dbReference type="ARBA" id="ARBA00022679"/>
    </source>
</evidence>
<dbReference type="InterPro" id="IPR036097">
    <property type="entry name" value="HisK_dim/P_sf"/>
</dbReference>
<comment type="caution">
    <text evidence="11">The sequence shown here is derived from an EMBL/GenBank/DDBJ whole genome shotgun (WGS) entry which is preliminary data.</text>
</comment>
<dbReference type="InterPro" id="IPR000014">
    <property type="entry name" value="PAS"/>
</dbReference>
<dbReference type="InterPro" id="IPR005467">
    <property type="entry name" value="His_kinase_dom"/>
</dbReference>
<evidence type="ECO:0000256" key="8">
    <source>
        <dbReference type="ARBA" id="ARBA00023012"/>
    </source>
</evidence>
<dbReference type="SUPFAM" id="SSF55785">
    <property type="entry name" value="PYP-like sensor domain (PAS domain)"/>
    <property type="match status" value="1"/>
</dbReference>
<dbReference type="AlphaFoldDB" id="A0A2P7QV49"/>